<feature type="compositionally biased region" description="Basic and acidic residues" evidence="1">
    <location>
        <begin position="26"/>
        <end position="35"/>
    </location>
</feature>
<protein>
    <submittedName>
        <fullName evidence="2">Uncharacterized protein</fullName>
    </submittedName>
</protein>
<dbReference type="HOGENOM" id="CLU_394957_0_0_1"/>
<evidence type="ECO:0000313" key="3">
    <source>
        <dbReference type="Proteomes" id="UP000008068"/>
    </source>
</evidence>
<dbReference type="eggNOG" id="ENOG502TJJC">
    <property type="taxonomic scope" value="Eukaryota"/>
</dbReference>
<dbReference type="PANTHER" id="PTHR47645:SF1">
    <property type="entry name" value="C2H2-TYPE DOMAIN-CONTAINING PROTEIN-RELATED"/>
    <property type="match status" value="1"/>
</dbReference>
<dbReference type="OrthoDB" id="5869162at2759"/>
<gene>
    <name evidence="2" type="ORF">CAEBREN_10631</name>
</gene>
<proteinExistence type="predicted"/>
<dbReference type="Proteomes" id="UP000008068">
    <property type="component" value="Unassembled WGS sequence"/>
</dbReference>
<sequence>MDFQNNREDRQVDWTRVHKKFNRYSTKREKREKWNCMEAQNEPQEFSSSELSGTDDDGDMSVDYDINWNYENPIEEDRSSNGFTVRSEQKDGIMVEPRYEVLHVLNRSCLRFGKNQLNMAGCTKVVTFSLRQQLREILESGNYNREILDRNLNETSLSERLSKTPNYIQRLAKATREHPDIETMFLTINMDGFRKRGLSRGDFWPLYVAANDLSDRKSAFSEYRPEVVMLSSLIQTSKTMENKDFNSAFERLRLEIEETQRNPINITINGVNHKIRLEIYRTVLDMDASRKIHGLPVWQAYSGCSRCTIKGKRIETRKGSKLVWVPEGIIYEYSSSRLPEKLKSTCLPPPWEEGFDSLHLINEGTSRDVLKDLLKGGRKYSTKISQSKKSEWTICLNNAKNPKGVSSNIMLDPIQLSTRTGSEVQQLFNISVPTELAPLLRKLLATHFPEYYTMKQHFVLDHMIQNLNSDGTPLLSSAGPFERLNQVLGRSTGSFTTRTVLNMCKRFISLQKAVSYCSAAVKKENSPMRFPASMRAVDIDETTTTIKTDDRPFLKEEDVYLKNKFKETDLTEFRTATRVGKKVYSTRMSCENSVQHTCFVVFVNEEGKIRFASIERIFFVQNEEMVLARVFQTENPFHSLYRWCEQFTQLRSSVEICKKANTYFKQVVHMEYETFISSKIIDYCIILEANSKSYVSRL</sequence>
<dbReference type="EMBL" id="GL380541">
    <property type="protein sequence ID" value="EGT57427.1"/>
    <property type="molecule type" value="Genomic_DNA"/>
</dbReference>
<feature type="region of interest" description="Disordered" evidence="1">
    <location>
        <begin position="26"/>
        <end position="56"/>
    </location>
</feature>
<reference evidence="3" key="1">
    <citation type="submission" date="2011-07" db="EMBL/GenBank/DDBJ databases">
        <authorList>
            <consortium name="Caenorhabditis brenneri Sequencing and Analysis Consortium"/>
            <person name="Wilson R.K."/>
        </authorList>
    </citation>
    <scope>NUCLEOTIDE SEQUENCE [LARGE SCALE GENOMIC DNA]</scope>
    <source>
        <strain evidence="3">PB2801</strain>
    </source>
</reference>
<feature type="compositionally biased region" description="Polar residues" evidence="1">
    <location>
        <begin position="41"/>
        <end position="52"/>
    </location>
</feature>
<dbReference type="PANTHER" id="PTHR47645">
    <property type="entry name" value="PROTEIN CBG08267"/>
    <property type="match status" value="1"/>
</dbReference>
<dbReference type="FunCoup" id="G0PI93">
    <property type="interactions" value="1"/>
</dbReference>
<name>G0PI93_CAEBE</name>
<dbReference type="STRING" id="135651.G0PI93"/>
<organism evidence="3">
    <name type="scientific">Caenorhabditis brenneri</name>
    <name type="common">Nematode worm</name>
    <dbReference type="NCBI Taxonomy" id="135651"/>
    <lineage>
        <taxon>Eukaryota</taxon>
        <taxon>Metazoa</taxon>
        <taxon>Ecdysozoa</taxon>
        <taxon>Nematoda</taxon>
        <taxon>Chromadorea</taxon>
        <taxon>Rhabditida</taxon>
        <taxon>Rhabditina</taxon>
        <taxon>Rhabditomorpha</taxon>
        <taxon>Rhabditoidea</taxon>
        <taxon>Rhabditidae</taxon>
        <taxon>Peloderinae</taxon>
        <taxon>Caenorhabditis</taxon>
    </lineage>
</organism>
<dbReference type="InParanoid" id="G0PI93"/>
<evidence type="ECO:0000313" key="2">
    <source>
        <dbReference type="EMBL" id="EGT57427.1"/>
    </source>
</evidence>
<dbReference type="AlphaFoldDB" id="G0PI93"/>
<accession>G0PI93</accession>
<evidence type="ECO:0000256" key="1">
    <source>
        <dbReference type="SAM" id="MobiDB-lite"/>
    </source>
</evidence>
<keyword evidence="3" id="KW-1185">Reference proteome</keyword>